<evidence type="ECO:0000313" key="1">
    <source>
        <dbReference type="EMBL" id="KAG6942874.1"/>
    </source>
</evidence>
<accession>A0A8J5I098</accession>
<sequence>MYRRTAIAYVHMKLVLDYIAEGHDLDETILRFYRLNKNRSKKKQINKWLKCEVTIRETCESGRGSHLNARQLRDATVLSKSAELPIVLRINTVRKEGVFVSWSMLRLQAKEVVSDIGLVKTCLQLQARG</sequence>
<dbReference type="EMBL" id="JAENGY010002917">
    <property type="protein sequence ID" value="KAG6942874.1"/>
    <property type="molecule type" value="Genomic_DNA"/>
</dbReference>
<dbReference type="Proteomes" id="UP000709295">
    <property type="component" value="Unassembled WGS sequence"/>
</dbReference>
<proteinExistence type="predicted"/>
<gene>
    <name evidence="1" type="ORF">JG688_00017881</name>
</gene>
<name>A0A8J5I098_9STRA</name>
<organism evidence="1 2">
    <name type="scientific">Phytophthora aleatoria</name>
    <dbReference type="NCBI Taxonomy" id="2496075"/>
    <lineage>
        <taxon>Eukaryota</taxon>
        <taxon>Sar</taxon>
        <taxon>Stramenopiles</taxon>
        <taxon>Oomycota</taxon>
        <taxon>Peronosporomycetes</taxon>
        <taxon>Peronosporales</taxon>
        <taxon>Peronosporaceae</taxon>
        <taxon>Phytophthora</taxon>
    </lineage>
</organism>
<evidence type="ECO:0000313" key="2">
    <source>
        <dbReference type="Proteomes" id="UP000709295"/>
    </source>
</evidence>
<dbReference type="AlphaFoldDB" id="A0A8J5I098"/>
<comment type="caution">
    <text evidence="1">The sequence shown here is derived from an EMBL/GenBank/DDBJ whole genome shotgun (WGS) entry which is preliminary data.</text>
</comment>
<keyword evidence="2" id="KW-1185">Reference proteome</keyword>
<protein>
    <submittedName>
        <fullName evidence="1">Uncharacterized protein</fullName>
    </submittedName>
</protein>
<reference evidence="1" key="1">
    <citation type="submission" date="2021-01" db="EMBL/GenBank/DDBJ databases">
        <title>Phytophthora aleatoria, a newly-described species from Pinus radiata is distinct from Phytophthora cactorum isolates based on comparative genomics.</title>
        <authorList>
            <person name="Mcdougal R."/>
            <person name="Panda P."/>
            <person name="Williams N."/>
            <person name="Studholme D.J."/>
        </authorList>
    </citation>
    <scope>NUCLEOTIDE SEQUENCE</scope>
    <source>
        <strain evidence="1">NZFS 4037</strain>
    </source>
</reference>